<dbReference type="Proteomes" id="UP001500657">
    <property type="component" value="Unassembled WGS sequence"/>
</dbReference>
<protein>
    <recommendedName>
        <fullName evidence="3">DUF4440 domain-containing protein</fullName>
    </recommendedName>
</protein>
<evidence type="ECO:0008006" key="3">
    <source>
        <dbReference type="Google" id="ProtNLM"/>
    </source>
</evidence>
<dbReference type="InterPro" id="IPR032710">
    <property type="entry name" value="NTF2-like_dom_sf"/>
</dbReference>
<gene>
    <name evidence="1" type="ORF">GCM10009126_04610</name>
</gene>
<dbReference type="EMBL" id="BAAAFO010000001">
    <property type="protein sequence ID" value="GAA0242035.1"/>
    <property type="molecule type" value="Genomic_DNA"/>
</dbReference>
<proteinExistence type="predicted"/>
<dbReference type="Gene3D" id="3.10.450.50">
    <property type="match status" value="1"/>
</dbReference>
<comment type="caution">
    <text evidence="1">The sequence shown here is derived from an EMBL/GenBank/DDBJ whole genome shotgun (WGS) entry which is preliminary data.</text>
</comment>
<reference evidence="2" key="1">
    <citation type="journal article" date="2019" name="Int. J. Syst. Evol. Microbiol.">
        <title>The Global Catalogue of Microorganisms (GCM) 10K type strain sequencing project: providing services to taxonomists for standard genome sequencing and annotation.</title>
        <authorList>
            <consortium name="The Broad Institute Genomics Platform"/>
            <consortium name="The Broad Institute Genome Sequencing Center for Infectious Disease"/>
            <person name="Wu L."/>
            <person name="Ma J."/>
        </authorList>
    </citation>
    <scope>NUCLEOTIDE SEQUENCE [LARGE SCALE GENOMIC DNA]</scope>
    <source>
        <strain evidence="2">JCM 16242</strain>
    </source>
</reference>
<dbReference type="SUPFAM" id="SSF54427">
    <property type="entry name" value="NTF2-like"/>
    <property type="match status" value="1"/>
</dbReference>
<evidence type="ECO:0000313" key="1">
    <source>
        <dbReference type="EMBL" id="GAA0242035.1"/>
    </source>
</evidence>
<dbReference type="RefSeq" id="WP_343879741.1">
    <property type="nucleotide sequence ID" value="NZ_BAAAFO010000001.1"/>
</dbReference>
<keyword evidence="2" id="KW-1185">Reference proteome</keyword>
<evidence type="ECO:0000313" key="2">
    <source>
        <dbReference type="Proteomes" id="UP001500657"/>
    </source>
</evidence>
<sequence length="148" mass="16060">MIPKKKTILIAGVLVLLALLLPGCRRAPDEAQVREAIAAMAQAAEAGSASDVGKPLSEDFDGNGGRLDRRGLTGMIRLLALRGDHVGVTMGPVSIERRGERMVATFTVTLTSGGKLLPDQLGVYRVESAWRHEDGDWRCYTATWERVM</sequence>
<name>A0ABP3DWF6_9GAMM</name>
<organism evidence="1 2">
    <name type="scientific">Rhodanobacter caeni</name>
    <dbReference type="NCBI Taxonomy" id="657654"/>
    <lineage>
        <taxon>Bacteria</taxon>
        <taxon>Pseudomonadati</taxon>
        <taxon>Pseudomonadota</taxon>
        <taxon>Gammaproteobacteria</taxon>
        <taxon>Lysobacterales</taxon>
        <taxon>Rhodanobacteraceae</taxon>
        <taxon>Rhodanobacter</taxon>
    </lineage>
</organism>
<accession>A0ABP3DWF6</accession>